<evidence type="ECO:0000313" key="11">
    <source>
        <dbReference type="Proteomes" id="UP000267654"/>
    </source>
</evidence>
<proteinExistence type="predicted"/>
<feature type="transmembrane region" description="Helical" evidence="8">
    <location>
        <begin position="125"/>
        <end position="143"/>
    </location>
</feature>
<keyword evidence="7 8" id="KW-0472">Membrane</keyword>
<evidence type="ECO:0000256" key="5">
    <source>
        <dbReference type="ARBA" id="ARBA00022692"/>
    </source>
</evidence>
<evidence type="ECO:0000256" key="7">
    <source>
        <dbReference type="ARBA" id="ARBA00023136"/>
    </source>
</evidence>
<keyword evidence="2" id="KW-0813">Transport</keyword>
<keyword evidence="3" id="KW-1003">Cell membrane</keyword>
<evidence type="ECO:0000256" key="3">
    <source>
        <dbReference type="ARBA" id="ARBA00022475"/>
    </source>
</evidence>
<feature type="transmembrane region" description="Helical" evidence="8">
    <location>
        <begin position="270"/>
        <end position="293"/>
    </location>
</feature>
<organism evidence="10 11">
    <name type="scientific">Aerophobetes bacterium</name>
    <dbReference type="NCBI Taxonomy" id="2030807"/>
    <lineage>
        <taxon>Bacteria</taxon>
        <taxon>Candidatus Aerophobota</taxon>
    </lineage>
</organism>
<feature type="transmembrane region" description="Helical" evidence="8">
    <location>
        <begin position="163"/>
        <end position="185"/>
    </location>
</feature>
<dbReference type="CDD" id="cd06579">
    <property type="entry name" value="TM_PBP1_transp_AraH_like"/>
    <property type="match status" value="1"/>
</dbReference>
<evidence type="ECO:0000313" key="9">
    <source>
        <dbReference type="EMBL" id="HDN84214.1"/>
    </source>
</evidence>
<sequence length="320" mass="33866">MQNHNKRIKTLSLIIERYATVFAYIVLFIFFSFLAPGFLTPYNVINLLRQISMLSIVTCGLTICIIAGDWDLSVGKLAGLAGIVAVSLITSGIPTYIGILAALGTGILIGCINGLLITKVGIPSLIVTLGMMTVCSGISLTWTKGLAIYKTLPESFTFWGSGYIGPVPTPIYIMVIVIFLTYILLNKTKTGRYIYAIGGNKTVASLSGIDVERYRFMGLVICSSLASLAGIILMGRLGSGQPTAGGEFLMEGLASVFLGMTTIKPGKANILGTLIGVLIMGTLSNGLTIAGVPHYPQEIVKGTVMISAVVAAVWKAEISI</sequence>
<dbReference type="AlphaFoldDB" id="A0A662DKG3"/>
<evidence type="ECO:0000256" key="4">
    <source>
        <dbReference type="ARBA" id="ARBA00022519"/>
    </source>
</evidence>
<dbReference type="InterPro" id="IPR001851">
    <property type="entry name" value="ABC_transp_permease"/>
</dbReference>
<dbReference type="EMBL" id="DRBC01000031">
    <property type="protein sequence ID" value="HDN84214.1"/>
    <property type="molecule type" value="Genomic_DNA"/>
</dbReference>
<feature type="transmembrane region" description="Helical" evidence="8">
    <location>
        <begin position="77"/>
        <end position="93"/>
    </location>
</feature>
<gene>
    <name evidence="10" type="ORF">DRI96_00575</name>
    <name evidence="9" type="ORF">ENG47_00470</name>
</gene>
<dbReference type="PANTHER" id="PTHR32196:SF21">
    <property type="entry name" value="ABC TRANSPORTER PERMEASE PROTEIN YPHD-RELATED"/>
    <property type="match status" value="1"/>
</dbReference>
<dbReference type="Proteomes" id="UP000267654">
    <property type="component" value="Unassembled WGS sequence"/>
</dbReference>
<evidence type="ECO:0000256" key="1">
    <source>
        <dbReference type="ARBA" id="ARBA00004651"/>
    </source>
</evidence>
<dbReference type="EMBL" id="QMQB01000013">
    <property type="protein sequence ID" value="RLE15017.1"/>
    <property type="molecule type" value="Genomic_DNA"/>
</dbReference>
<feature type="transmembrane region" description="Helical" evidence="8">
    <location>
        <begin position="51"/>
        <end position="70"/>
    </location>
</feature>
<reference evidence="10 11" key="1">
    <citation type="submission" date="2018-06" db="EMBL/GenBank/DDBJ databases">
        <title>Extensive metabolic versatility and redundancy in microbially diverse, dynamic hydrothermal sediments.</title>
        <authorList>
            <person name="Dombrowski N."/>
            <person name="Teske A."/>
            <person name="Baker B.J."/>
        </authorList>
    </citation>
    <scope>NUCLEOTIDE SEQUENCE [LARGE SCALE GENOMIC DNA]</scope>
    <source>
        <strain evidence="10">B19_G9</strain>
    </source>
</reference>
<name>A0A662DKG3_UNCAE</name>
<evidence type="ECO:0000256" key="8">
    <source>
        <dbReference type="SAM" id="Phobius"/>
    </source>
</evidence>
<feature type="transmembrane region" description="Helical" evidence="8">
    <location>
        <begin position="216"/>
        <end position="238"/>
    </location>
</feature>
<keyword evidence="6 8" id="KW-1133">Transmembrane helix</keyword>
<dbReference type="Proteomes" id="UP000885660">
    <property type="component" value="Unassembled WGS sequence"/>
</dbReference>
<evidence type="ECO:0000256" key="6">
    <source>
        <dbReference type="ARBA" id="ARBA00022989"/>
    </source>
</evidence>
<dbReference type="Pfam" id="PF02653">
    <property type="entry name" value="BPD_transp_2"/>
    <property type="match status" value="1"/>
</dbReference>
<keyword evidence="5 8" id="KW-0812">Transmembrane</keyword>
<feature type="transmembrane region" description="Helical" evidence="8">
    <location>
        <begin position="99"/>
        <end position="118"/>
    </location>
</feature>
<dbReference type="GO" id="GO:0022857">
    <property type="term" value="F:transmembrane transporter activity"/>
    <property type="evidence" value="ECO:0007669"/>
    <property type="project" value="InterPro"/>
</dbReference>
<comment type="subcellular location">
    <subcellularLocation>
        <location evidence="1">Cell membrane</location>
        <topology evidence="1">Multi-pass membrane protein</topology>
    </subcellularLocation>
</comment>
<evidence type="ECO:0000313" key="10">
    <source>
        <dbReference type="EMBL" id="RLE15017.1"/>
    </source>
</evidence>
<comment type="caution">
    <text evidence="10">The sequence shown here is derived from an EMBL/GenBank/DDBJ whole genome shotgun (WGS) entry which is preliminary data.</text>
</comment>
<reference evidence="9" key="2">
    <citation type="journal article" date="2020" name="mSystems">
        <title>Genome- and Community-Level Interaction Insights into Carbon Utilization and Element Cycling Functions of Hydrothermarchaeota in Hydrothermal Sediment.</title>
        <authorList>
            <person name="Zhou Z."/>
            <person name="Liu Y."/>
            <person name="Xu W."/>
            <person name="Pan J."/>
            <person name="Luo Z.H."/>
            <person name="Li M."/>
        </authorList>
    </citation>
    <scope>NUCLEOTIDE SEQUENCE [LARGE SCALE GENOMIC DNA]</scope>
    <source>
        <strain evidence="9">HyVt-219</strain>
    </source>
</reference>
<dbReference type="GO" id="GO:0005886">
    <property type="term" value="C:plasma membrane"/>
    <property type="evidence" value="ECO:0007669"/>
    <property type="project" value="UniProtKB-SubCell"/>
</dbReference>
<evidence type="ECO:0000256" key="2">
    <source>
        <dbReference type="ARBA" id="ARBA00022448"/>
    </source>
</evidence>
<feature type="transmembrane region" description="Helical" evidence="8">
    <location>
        <begin position="21"/>
        <end position="39"/>
    </location>
</feature>
<accession>A0A662DKG3</accession>
<dbReference type="PANTHER" id="PTHR32196">
    <property type="entry name" value="ABC TRANSPORTER PERMEASE PROTEIN YPHD-RELATED-RELATED"/>
    <property type="match status" value="1"/>
</dbReference>
<keyword evidence="4" id="KW-0997">Cell inner membrane</keyword>
<protein>
    <submittedName>
        <fullName evidence="10">ABC transporter permease</fullName>
    </submittedName>
</protein>